<protein>
    <recommendedName>
        <fullName evidence="2">DUF5077 domain-containing protein</fullName>
    </recommendedName>
</protein>
<dbReference type="Pfam" id="PF11958">
    <property type="entry name" value="DUF3472"/>
    <property type="match status" value="1"/>
</dbReference>
<gene>
    <name evidence="3" type="ORF">Pan14r_16680</name>
</gene>
<dbReference type="AlphaFoldDB" id="A0A5C5Y7Q1"/>
<dbReference type="RefSeq" id="WP_197203469.1">
    <property type="nucleotide sequence ID" value="NZ_SJPL01000001.1"/>
</dbReference>
<evidence type="ECO:0000256" key="1">
    <source>
        <dbReference type="SAM" id="SignalP"/>
    </source>
</evidence>
<accession>A0A5C5Y7Q1</accession>
<evidence type="ECO:0000313" key="4">
    <source>
        <dbReference type="Proteomes" id="UP000317238"/>
    </source>
</evidence>
<dbReference type="EMBL" id="SJPL01000001">
    <property type="protein sequence ID" value="TWT69382.1"/>
    <property type="molecule type" value="Genomic_DNA"/>
</dbReference>
<keyword evidence="4" id="KW-1185">Reference proteome</keyword>
<feature type="chain" id="PRO_5022838898" description="DUF5077 domain-containing protein" evidence="1">
    <location>
        <begin position="27"/>
        <end position="430"/>
    </location>
</feature>
<name>A0A5C5Y7Q1_9PLAN</name>
<organism evidence="3 4">
    <name type="scientific">Crateriforma conspicua</name>
    <dbReference type="NCBI Taxonomy" id="2527996"/>
    <lineage>
        <taxon>Bacteria</taxon>
        <taxon>Pseudomonadati</taxon>
        <taxon>Planctomycetota</taxon>
        <taxon>Planctomycetia</taxon>
        <taxon>Planctomycetales</taxon>
        <taxon>Planctomycetaceae</taxon>
        <taxon>Crateriforma</taxon>
    </lineage>
</organism>
<feature type="domain" description="DUF5077" evidence="2">
    <location>
        <begin position="31"/>
        <end position="147"/>
    </location>
</feature>
<keyword evidence="1" id="KW-0732">Signal</keyword>
<dbReference type="Pfam" id="PF16871">
    <property type="entry name" value="DUF5077"/>
    <property type="match status" value="1"/>
</dbReference>
<reference evidence="3 4" key="1">
    <citation type="submission" date="2019-02" db="EMBL/GenBank/DDBJ databases">
        <title>Deep-cultivation of Planctomycetes and their phenomic and genomic characterization uncovers novel biology.</title>
        <authorList>
            <person name="Wiegand S."/>
            <person name="Jogler M."/>
            <person name="Boedeker C."/>
            <person name="Pinto D."/>
            <person name="Vollmers J."/>
            <person name="Rivas-Marin E."/>
            <person name="Kohn T."/>
            <person name="Peeters S.H."/>
            <person name="Heuer A."/>
            <person name="Rast P."/>
            <person name="Oberbeckmann S."/>
            <person name="Bunk B."/>
            <person name="Jeske O."/>
            <person name="Meyerdierks A."/>
            <person name="Storesund J.E."/>
            <person name="Kallscheuer N."/>
            <person name="Luecker S."/>
            <person name="Lage O.M."/>
            <person name="Pohl T."/>
            <person name="Merkel B.J."/>
            <person name="Hornburger P."/>
            <person name="Mueller R.-W."/>
            <person name="Bruemmer F."/>
            <person name="Labrenz M."/>
            <person name="Spormann A.M."/>
            <person name="Op Den Camp H."/>
            <person name="Overmann J."/>
            <person name="Amann R."/>
            <person name="Jetten M.S.M."/>
            <person name="Mascher T."/>
            <person name="Medema M.H."/>
            <person name="Devos D.P."/>
            <person name="Kaster A.-K."/>
            <person name="Ovreas L."/>
            <person name="Rohde M."/>
            <person name="Galperin M.Y."/>
            <person name="Jogler C."/>
        </authorList>
    </citation>
    <scope>NUCLEOTIDE SEQUENCE [LARGE SCALE GENOMIC DNA]</scope>
    <source>
        <strain evidence="3 4">Pan14r</strain>
    </source>
</reference>
<comment type="caution">
    <text evidence="3">The sequence shown here is derived from an EMBL/GenBank/DDBJ whole genome shotgun (WGS) entry which is preliminary data.</text>
</comment>
<evidence type="ECO:0000313" key="3">
    <source>
        <dbReference type="EMBL" id="TWT69382.1"/>
    </source>
</evidence>
<sequence length="430" mass="48018" precursor="true">MHIRFIASLLLPVMAASAMGITIVQAEQWQIPVAGNAFPANPNTHDRSLRRDGVLILRDADQVHSVFFHVSSDSELKLSVDGRTLGDNSTVGVMVGDQMLSCELATSQKSSATVGTVRAPSGYMRVDLQLTDGSDPAQIEQLIVEATSDDLQLDFVKNNDGNMFYWGRRGPSVHLAYRIPQNVDLKYAYTEITVPVGQDPIGSYFMANGFGEGYFGMQVNSETERRVLFSVWSPFRTDDPTKIPKEDRVLTLAKGTDVIARDFGNEGSGGQSFLRYAWKAGRTYRFLTEVVPDGSGNTRYTSWFGDKEKKEWKLIASFQRPKTDKHLSGFHSFLENFSPAMGHVQRSAQYGNQWVGDVQGNWHEVTDAKFTGDNTASGRHRLDFAGGIDGKVFYLKNGGFFSDAVELDQRFQRQSTPRTQPEIDWQNLPR</sequence>
<dbReference type="Proteomes" id="UP000317238">
    <property type="component" value="Unassembled WGS sequence"/>
</dbReference>
<dbReference type="InterPro" id="IPR031712">
    <property type="entry name" value="DUF5077"/>
</dbReference>
<proteinExistence type="predicted"/>
<dbReference type="InterPro" id="IPR021862">
    <property type="entry name" value="DUF3472"/>
</dbReference>
<evidence type="ECO:0000259" key="2">
    <source>
        <dbReference type="Pfam" id="PF16871"/>
    </source>
</evidence>
<feature type="signal peptide" evidence="1">
    <location>
        <begin position="1"/>
        <end position="26"/>
    </location>
</feature>